<feature type="non-terminal residue" evidence="2">
    <location>
        <position position="1"/>
    </location>
</feature>
<dbReference type="CDD" id="cd00130">
    <property type="entry name" value="PAS"/>
    <property type="match status" value="1"/>
</dbReference>
<protein>
    <recommendedName>
        <fullName evidence="1">GAF domain-containing protein</fullName>
    </recommendedName>
</protein>
<reference evidence="2" key="1">
    <citation type="journal article" date="2014" name="Front. Microbiol.">
        <title>High frequency of phylogenetically diverse reductive dehalogenase-homologous genes in deep subseafloor sedimentary metagenomes.</title>
        <authorList>
            <person name="Kawai M."/>
            <person name="Futagami T."/>
            <person name="Toyoda A."/>
            <person name="Takaki Y."/>
            <person name="Nishi S."/>
            <person name="Hori S."/>
            <person name="Arai W."/>
            <person name="Tsubouchi T."/>
            <person name="Morono Y."/>
            <person name="Uchiyama I."/>
            <person name="Ito T."/>
            <person name="Fujiyama A."/>
            <person name="Inagaki F."/>
            <person name="Takami H."/>
        </authorList>
    </citation>
    <scope>NUCLEOTIDE SEQUENCE</scope>
    <source>
        <strain evidence="2">Expedition CK06-06</strain>
    </source>
</reference>
<dbReference type="AlphaFoldDB" id="X1PRG9"/>
<dbReference type="NCBIfam" id="TIGR00229">
    <property type="entry name" value="sensory_box"/>
    <property type="match status" value="1"/>
</dbReference>
<name>X1PRG9_9ZZZZ</name>
<dbReference type="SUPFAM" id="SSF55781">
    <property type="entry name" value="GAF domain-like"/>
    <property type="match status" value="1"/>
</dbReference>
<dbReference type="Gene3D" id="3.30.450.40">
    <property type="match status" value="1"/>
</dbReference>
<comment type="caution">
    <text evidence="2">The sequence shown here is derived from an EMBL/GenBank/DDBJ whole genome shotgun (WGS) entry which is preliminary data.</text>
</comment>
<feature type="non-terminal residue" evidence="2">
    <location>
        <position position="258"/>
    </location>
</feature>
<dbReference type="SMART" id="SM00065">
    <property type="entry name" value="GAF"/>
    <property type="match status" value="1"/>
</dbReference>
<proteinExistence type="predicted"/>
<dbReference type="InterPro" id="IPR003018">
    <property type="entry name" value="GAF"/>
</dbReference>
<evidence type="ECO:0000313" key="2">
    <source>
        <dbReference type="EMBL" id="GAI41685.1"/>
    </source>
</evidence>
<organism evidence="2">
    <name type="scientific">marine sediment metagenome</name>
    <dbReference type="NCBI Taxonomy" id="412755"/>
    <lineage>
        <taxon>unclassified sequences</taxon>
        <taxon>metagenomes</taxon>
        <taxon>ecological metagenomes</taxon>
    </lineage>
</organism>
<dbReference type="InterPro" id="IPR029016">
    <property type="entry name" value="GAF-like_dom_sf"/>
</dbReference>
<sequence length="258" mass="28495">ELFSKIGVGLGATEIRFPNHLGIAGTVFTSGKTVNIPYAYADLRFNPVFDKQTGFFTRSILCVPVVNKEGKTIGVTQVLNKRGGPFTEEDAARLKAFTAQISIALENAKLFDDIQNMKNYSEGILQSMSSGVITLNEDGKIITCNSSGLTIMKIAPEDIIEQDSEKFFTNNNAWILGKIQRVEETQTTDITMDAELEFGGEKLSVNFTVLPLLSVEQKKLGTMIMIEDISSEKRLKSTMSRYMDAGLADQLLESKEEL</sequence>
<accession>X1PRG9</accession>
<dbReference type="SUPFAM" id="SSF55785">
    <property type="entry name" value="PYP-like sensor domain (PAS domain)"/>
    <property type="match status" value="1"/>
</dbReference>
<dbReference type="Pfam" id="PF01590">
    <property type="entry name" value="GAF"/>
    <property type="match status" value="1"/>
</dbReference>
<evidence type="ECO:0000259" key="1">
    <source>
        <dbReference type="SMART" id="SM00065"/>
    </source>
</evidence>
<dbReference type="InterPro" id="IPR013656">
    <property type="entry name" value="PAS_4"/>
</dbReference>
<dbReference type="InterPro" id="IPR035965">
    <property type="entry name" value="PAS-like_dom_sf"/>
</dbReference>
<dbReference type="InterPro" id="IPR000014">
    <property type="entry name" value="PAS"/>
</dbReference>
<dbReference type="Pfam" id="PF08448">
    <property type="entry name" value="PAS_4"/>
    <property type="match status" value="1"/>
</dbReference>
<dbReference type="Gene3D" id="3.30.450.20">
    <property type="entry name" value="PAS domain"/>
    <property type="match status" value="1"/>
</dbReference>
<dbReference type="EMBL" id="BARV01029146">
    <property type="protein sequence ID" value="GAI41685.1"/>
    <property type="molecule type" value="Genomic_DNA"/>
</dbReference>
<feature type="domain" description="GAF" evidence="1">
    <location>
        <begin position="2"/>
        <end position="115"/>
    </location>
</feature>
<gene>
    <name evidence="2" type="ORF">S06H3_46537</name>
</gene>